<proteinExistence type="predicted"/>
<keyword evidence="1" id="KW-1133">Transmembrane helix</keyword>
<keyword evidence="1" id="KW-0472">Membrane</keyword>
<protein>
    <submittedName>
        <fullName evidence="2">Uncharacterized protein</fullName>
    </submittedName>
</protein>
<dbReference type="VEuPathDB" id="FungiDB:MPH_04217"/>
<evidence type="ECO:0000313" key="2">
    <source>
        <dbReference type="EMBL" id="EKG18415.1"/>
    </source>
</evidence>
<dbReference type="InParanoid" id="K2SNQ7"/>
<gene>
    <name evidence="2" type="ORF">MPH_04217</name>
</gene>
<evidence type="ECO:0000256" key="1">
    <source>
        <dbReference type="SAM" id="Phobius"/>
    </source>
</evidence>
<name>K2SNQ7_MACPH</name>
<dbReference type="Proteomes" id="UP000007129">
    <property type="component" value="Unassembled WGS sequence"/>
</dbReference>
<reference evidence="2 3" key="1">
    <citation type="journal article" date="2012" name="BMC Genomics">
        <title>Tools to kill: Genome of one of the most destructive plant pathogenic fungi Macrophomina phaseolina.</title>
        <authorList>
            <person name="Islam M.S."/>
            <person name="Haque M.S."/>
            <person name="Islam M.M."/>
            <person name="Emdad E.M."/>
            <person name="Halim A."/>
            <person name="Hossen Q.M.M."/>
            <person name="Hossain M.Z."/>
            <person name="Ahmed B."/>
            <person name="Rahim S."/>
            <person name="Rahman M.S."/>
            <person name="Alam M.M."/>
            <person name="Hou S."/>
            <person name="Wan X."/>
            <person name="Saito J.A."/>
            <person name="Alam M."/>
        </authorList>
    </citation>
    <scope>NUCLEOTIDE SEQUENCE [LARGE SCALE GENOMIC DNA]</scope>
    <source>
        <strain evidence="2 3">MS6</strain>
    </source>
</reference>
<evidence type="ECO:0000313" key="3">
    <source>
        <dbReference type="Proteomes" id="UP000007129"/>
    </source>
</evidence>
<dbReference type="AlphaFoldDB" id="K2SNQ7"/>
<dbReference type="EMBL" id="AHHD01000207">
    <property type="protein sequence ID" value="EKG18415.1"/>
    <property type="molecule type" value="Genomic_DNA"/>
</dbReference>
<feature type="transmembrane region" description="Helical" evidence="1">
    <location>
        <begin position="89"/>
        <end position="111"/>
    </location>
</feature>
<dbReference type="HOGENOM" id="CLU_1326603_0_0_1"/>
<organism evidence="2 3">
    <name type="scientific">Macrophomina phaseolina (strain MS6)</name>
    <name type="common">Charcoal rot fungus</name>
    <dbReference type="NCBI Taxonomy" id="1126212"/>
    <lineage>
        <taxon>Eukaryota</taxon>
        <taxon>Fungi</taxon>
        <taxon>Dikarya</taxon>
        <taxon>Ascomycota</taxon>
        <taxon>Pezizomycotina</taxon>
        <taxon>Dothideomycetes</taxon>
        <taxon>Dothideomycetes incertae sedis</taxon>
        <taxon>Botryosphaeriales</taxon>
        <taxon>Botryosphaeriaceae</taxon>
        <taxon>Macrophomina</taxon>
    </lineage>
</organism>
<keyword evidence="1" id="KW-0812">Transmembrane</keyword>
<sequence>MGNASGGLEGYRRHKAASDAVMSGRPCFRGGVERARLLRGAQSSLLPLGIHFCSTFSAPPAATQHLLHCHPLVLPSSCAIMKAPFHPVFFLPLVLLLGGFVAAFRIIHVPLPPAFSWRNRPTLFTPETSCRRWLRQNDRAILYPYGRNITANGAEALAQCLDSHDAAAHLHKFTDIFVVFPRAGPPEDTQPHLQKIVESLPGPLTVR</sequence>
<comment type="caution">
    <text evidence="2">The sequence shown here is derived from an EMBL/GenBank/DDBJ whole genome shotgun (WGS) entry which is preliminary data.</text>
</comment>
<accession>K2SNQ7</accession>